<proteinExistence type="predicted"/>
<dbReference type="EMBL" id="FOUF01000002">
    <property type="protein sequence ID" value="SFL91874.1"/>
    <property type="molecule type" value="Genomic_DNA"/>
</dbReference>
<evidence type="ECO:0008006" key="4">
    <source>
        <dbReference type="Google" id="ProtNLM"/>
    </source>
</evidence>
<gene>
    <name evidence="1" type="ORF">NMYAN_10314</name>
    <name evidence="2" type="ORF">SAMN05421880_102126</name>
</gene>
<reference evidence="1" key="2">
    <citation type="submission" date="2021-02" db="EMBL/GenBank/DDBJ databases">
        <authorList>
            <person name="Han P."/>
        </authorList>
    </citation>
    <scope>NUCLEOTIDE SEQUENCE</scope>
    <source>
        <strain evidence="1">Nitrosomonas nitrosa 18-3D</strain>
    </source>
</reference>
<dbReference type="AlphaFoldDB" id="A0A1I4LLG4"/>
<protein>
    <recommendedName>
        <fullName evidence="4">Bor protein</fullName>
    </recommendedName>
</protein>
<dbReference type="InterPro" id="IPR010438">
    <property type="entry name" value="Lambda_Bor"/>
</dbReference>
<organism evidence="2 3">
    <name type="scientific">Nitrosomonas nitrosa</name>
    <dbReference type="NCBI Taxonomy" id="52442"/>
    <lineage>
        <taxon>Bacteria</taxon>
        <taxon>Pseudomonadati</taxon>
        <taxon>Pseudomonadota</taxon>
        <taxon>Betaproteobacteria</taxon>
        <taxon>Nitrosomonadales</taxon>
        <taxon>Nitrosomonadaceae</taxon>
        <taxon>Nitrosomonas</taxon>
    </lineage>
</organism>
<keyword evidence="3" id="KW-1185">Reference proteome</keyword>
<dbReference type="PROSITE" id="PS51257">
    <property type="entry name" value="PROKAR_LIPOPROTEIN"/>
    <property type="match status" value="1"/>
</dbReference>
<reference evidence="2 3" key="1">
    <citation type="submission" date="2016-10" db="EMBL/GenBank/DDBJ databases">
        <authorList>
            <person name="de Groot N.N."/>
        </authorList>
    </citation>
    <scope>NUCLEOTIDE SEQUENCE [LARGE SCALE GENOMIC DNA]</scope>
    <source>
        <strain evidence="2 3">Nm146</strain>
    </source>
</reference>
<name>A0A1I4LLG4_9PROT</name>
<dbReference type="EMBL" id="CAJNAP010000001">
    <property type="protein sequence ID" value="CAE6485727.1"/>
    <property type="molecule type" value="Genomic_DNA"/>
</dbReference>
<dbReference type="STRING" id="52442.SAMN05421880_102126"/>
<accession>A0A1I4LLG4</accession>
<evidence type="ECO:0000313" key="2">
    <source>
        <dbReference type="EMBL" id="SFL91874.1"/>
    </source>
</evidence>
<sequence>MRLKITLDHCITPIIKYMLGLLLLSGCASFQITIPDSDPIQLHGQQEEYAKETMHAFFWGLILDPQILSAECKGQGINDVVIDRTLIHDLAGVVTLGIWIPTKVRYRCKAPTTRGGLLPVMPANSE</sequence>
<dbReference type="Pfam" id="PF06291">
    <property type="entry name" value="Lambda_Bor"/>
    <property type="match status" value="1"/>
</dbReference>
<dbReference type="Proteomes" id="UP000199561">
    <property type="component" value="Unassembled WGS sequence"/>
</dbReference>
<dbReference type="OrthoDB" id="8566233at2"/>
<evidence type="ECO:0000313" key="1">
    <source>
        <dbReference type="EMBL" id="CAE6485727.1"/>
    </source>
</evidence>
<evidence type="ECO:0000313" key="3">
    <source>
        <dbReference type="Proteomes" id="UP000199561"/>
    </source>
</evidence>
<dbReference type="RefSeq" id="WP_090666042.1">
    <property type="nucleotide sequence ID" value="NZ_CAJNAP010000001.1"/>
</dbReference>
<dbReference type="Proteomes" id="UP000601736">
    <property type="component" value="Unassembled WGS sequence"/>
</dbReference>